<evidence type="ECO:0000313" key="1">
    <source>
        <dbReference type="EMBL" id="AEX84743.1"/>
    </source>
</evidence>
<gene>
    <name evidence="1" type="ordered locus">Marpi_0292</name>
</gene>
<dbReference type="KEGG" id="mpz:Marpi_0292"/>
<evidence type="ECO:0000313" key="2">
    <source>
        <dbReference type="Proteomes" id="UP000007161"/>
    </source>
</evidence>
<keyword evidence="2" id="KW-1185">Reference proteome</keyword>
<reference evidence="2" key="2">
    <citation type="submission" date="2012-01" db="EMBL/GenBank/DDBJ databases">
        <title>Complete sequence of chromosome of Marinitoga piezophila KA3.</title>
        <authorList>
            <person name="Lucas S."/>
            <person name="Han J."/>
            <person name="Lapidus A."/>
            <person name="Cheng J.-F."/>
            <person name="Goodwin L."/>
            <person name="Pitluck S."/>
            <person name="Peters L."/>
            <person name="Mikhailova N."/>
            <person name="Teshima H."/>
            <person name="Detter J.C."/>
            <person name="Han C."/>
            <person name="Tapia R."/>
            <person name="Land M."/>
            <person name="Hauser L."/>
            <person name="Kyrpides N."/>
            <person name="Ivanova N."/>
            <person name="Pagani I."/>
            <person name="Jebbar M."/>
            <person name="Vannier P."/>
            <person name="Oger P."/>
            <person name="Cario A."/>
            <person name="Bartlett D."/>
            <person name="Noll K.M."/>
            <person name="Woyke T."/>
        </authorList>
    </citation>
    <scope>NUCLEOTIDE SEQUENCE [LARGE SCALE GENOMIC DNA]</scope>
    <source>
        <strain evidence="2">DSM 14283 / JCM 11233 / KA3</strain>
    </source>
</reference>
<protein>
    <submittedName>
        <fullName evidence="1">Uncharacterized protein</fullName>
    </submittedName>
</protein>
<dbReference type="EMBL" id="CP003257">
    <property type="protein sequence ID" value="AEX84743.1"/>
    <property type="molecule type" value="Genomic_DNA"/>
</dbReference>
<reference evidence="1 2" key="1">
    <citation type="journal article" date="2012" name="J. Bacteriol.">
        <title>Complete Genome Sequence of the Thermophilic, Piezophilic, Heterotrophic Bacterium Marinitoga piezophila KA3.</title>
        <authorList>
            <person name="Lucas S."/>
            <person name="Han J."/>
            <person name="Lapidus A."/>
            <person name="Cheng J.F."/>
            <person name="Goodwin L.A."/>
            <person name="Pitluck S."/>
            <person name="Peters L."/>
            <person name="Mikhailova N."/>
            <person name="Teshima H."/>
            <person name="Detter J.C."/>
            <person name="Han C."/>
            <person name="Tapia R."/>
            <person name="Land M."/>
            <person name="Hauser L."/>
            <person name="Kyrpides N.C."/>
            <person name="Ivanova N."/>
            <person name="Pagani I."/>
            <person name="Vannier P."/>
            <person name="Oger P."/>
            <person name="Bartlett D.H."/>
            <person name="Noll K.M."/>
            <person name="Woyke T."/>
            <person name="Jebbar M."/>
        </authorList>
    </citation>
    <scope>NUCLEOTIDE SEQUENCE [LARGE SCALE GENOMIC DNA]</scope>
    <source>
        <strain evidence="2">DSM 14283 / JCM 11233 / KA3</strain>
    </source>
</reference>
<dbReference type="STRING" id="443254.Marpi_0292"/>
<dbReference type="Proteomes" id="UP000007161">
    <property type="component" value="Chromosome"/>
</dbReference>
<dbReference type="HOGENOM" id="CLU_3063226_0_0_0"/>
<organism evidence="1 2">
    <name type="scientific">Marinitoga piezophila (strain DSM 14283 / JCM 11233 / KA3)</name>
    <dbReference type="NCBI Taxonomy" id="443254"/>
    <lineage>
        <taxon>Bacteria</taxon>
        <taxon>Thermotogati</taxon>
        <taxon>Thermotogota</taxon>
        <taxon>Thermotogae</taxon>
        <taxon>Petrotogales</taxon>
        <taxon>Petrotogaceae</taxon>
        <taxon>Marinitoga</taxon>
    </lineage>
</organism>
<dbReference type="AlphaFoldDB" id="H2J415"/>
<dbReference type="RefSeq" id="WP_014295815.1">
    <property type="nucleotide sequence ID" value="NC_016751.1"/>
</dbReference>
<sequence>MIIVRVLVSEEDLDLLKEFGFMFWDERKLNQDELYAFYKFLLLLQKVSKEGSE</sequence>
<proteinExistence type="predicted"/>
<accession>H2J415</accession>
<name>H2J415_MARPK</name>